<keyword evidence="1" id="KW-0479">Metal-binding</keyword>
<name>A0AAV7Z6N4_9EUKA</name>
<accession>A0AAV7Z6N4</accession>
<dbReference type="PROSITE" id="PS50119">
    <property type="entry name" value="ZF_BBOX"/>
    <property type="match status" value="2"/>
</dbReference>
<dbReference type="EMBL" id="JANTQA010000036">
    <property type="protein sequence ID" value="KAJ3435730.1"/>
    <property type="molecule type" value="Genomic_DNA"/>
</dbReference>
<dbReference type="CDD" id="cd19756">
    <property type="entry name" value="Bbox2"/>
    <property type="match status" value="1"/>
</dbReference>
<feature type="domain" description="B box-type" evidence="2">
    <location>
        <begin position="15"/>
        <end position="59"/>
    </location>
</feature>
<dbReference type="Pfam" id="PF00643">
    <property type="entry name" value="zf-B_box"/>
    <property type="match status" value="1"/>
</dbReference>
<dbReference type="GO" id="GO:0008270">
    <property type="term" value="F:zinc ion binding"/>
    <property type="evidence" value="ECO:0007669"/>
    <property type="project" value="UniProtKB-KW"/>
</dbReference>
<evidence type="ECO:0000256" key="1">
    <source>
        <dbReference type="PROSITE-ProRule" id="PRU00024"/>
    </source>
</evidence>
<feature type="domain" description="B box-type" evidence="2">
    <location>
        <begin position="72"/>
        <end position="112"/>
    </location>
</feature>
<protein>
    <submittedName>
        <fullName evidence="3">Tripartite motif-containing protein</fullName>
    </submittedName>
</protein>
<sequence length="142" mass="16864">MTINHPIQPKEENSEEIIWCDACLQDDRRVVAKVYCQDCEKNLCGNCDMIHQFPGYEKHVRTRPKPKDSDNNRTEKCPIHQKSKLSRYCKNCQKLICSECVFDHSNHETIAFDQSMDFYKELINEQKKLTQNHFKKINEKVK</sequence>
<comment type="caution">
    <text evidence="3">The sequence shown here is derived from an EMBL/GenBank/DDBJ whole genome shotgun (WGS) entry which is preliminary data.</text>
</comment>
<keyword evidence="1" id="KW-0863">Zinc-finger</keyword>
<dbReference type="PANTHER" id="PTHR25462:SF296">
    <property type="entry name" value="MEIOTIC P26, ISOFORM F"/>
    <property type="match status" value="1"/>
</dbReference>
<dbReference type="Proteomes" id="UP001146793">
    <property type="component" value="Unassembled WGS sequence"/>
</dbReference>
<gene>
    <name evidence="3" type="ORF">M0812_17768</name>
</gene>
<dbReference type="SUPFAM" id="SSF57845">
    <property type="entry name" value="B-box zinc-binding domain"/>
    <property type="match status" value="1"/>
</dbReference>
<evidence type="ECO:0000313" key="3">
    <source>
        <dbReference type="EMBL" id="KAJ3435730.1"/>
    </source>
</evidence>
<dbReference type="InterPro" id="IPR047153">
    <property type="entry name" value="TRIM45/56/19-like"/>
</dbReference>
<reference evidence="3" key="1">
    <citation type="submission" date="2022-08" db="EMBL/GenBank/DDBJ databases">
        <title>Novel sulphate-reducing endosymbionts in the free-living metamonad Anaeramoeba.</title>
        <authorList>
            <person name="Jerlstrom-Hultqvist J."/>
            <person name="Cepicka I."/>
            <person name="Gallot-Lavallee L."/>
            <person name="Salas-Leiva D."/>
            <person name="Curtis B.A."/>
            <person name="Zahonova K."/>
            <person name="Pipaliya S."/>
            <person name="Dacks J."/>
            <person name="Roger A.J."/>
        </authorList>
    </citation>
    <scope>NUCLEOTIDE SEQUENCE</scope>
    <source>
        <strain evidence="3">Busselton2</strain>
    </source>
</reference>
<organism evidence="3 4">
    <name type="scientific">Anaeramoeba flamelloides</name>
    <dbReference type="NCBI Taxonomy" id="1746091"/>
    <lineage>
        <taxon>Eukaryota</taxon>
        <taxon>Metamonada</taxon>
        <taxon>Anaeramoebidae</taxon>
        <taxon>Anaeramoeba</taxon>
    </lineage>
</organism>
<dbReference type="AlphaFoldDB" id="A0AAV7Z6N4"/>
<dbReference type="Gene3D" id="3.30.160.60">
    <property type="entry name" value="Classic Zinc Finger"/>
    <property type="match status" value="1"/>
</dbReference>
<evidence type="ECO:0000259" key="2">
    <source>
        <dbReference type="PROSITE" id="PS50119"/>
    </source>
</evidence>
<dbReference type="InterPro" id="IPR000315">
    <property type="entry name" value="Znf_B-box"/>
</dbReference>
<evidence type="ECO:0000313" key="4">
    <source>
        <dbReference type="Proteomes" id="UP001146793"/>
    </source>
</evidence>
<keyword evidence="1" id="KW-0862">Zinc</keyword>
<dbReference type="SMART" id="SM00336">
    <property type="entry name" value="BBOX"/>
    <property type="match status" value="2"/>
</dbReference>
<proteinExistence type="predicted"/>
<dbReference type="PANTHER" id="PTHR25462">
    <property type="entry name" value="BONUS, ISOFORM C-RELATED"/>
    <property type="match status" value="1"/>
</dbReference>